<sequence>MRPFGISIRKNSLNAGSGPTCPYVNVPAQVTKSYVSSGTSMTRLGEHSGRKIKAINVRSTALCKRNPHEPGATPGIENAEGGIAGRLACDLRDEGGGNVVLERDDVGVVGGGPLGVEGLEVRGREITADLGDELVGWDHGWVDLEVVFGVR</sequence>
<protein>
    <submittedName>
        <fullName evidence="1">Uncharacterized protein</fullName>
    </submittedName>
</protein>
<gene>
    <name evidence="1" type="ORF">BGAL_0094g00030</name>
</gene>
<reference evidence="1 2" key="1">
    <citation type="submission" date="2017-12" db="EMBL/GenBank/DDBJ databases">
        <title>Comparative genomics of Botrytis spp.</title>
        <authorList>
            <person name="Valero-Jimenez C.A."/>
            <person name="Tapia P."/>
            <person name="Veloso J."/>
            <person name="Silva-Moreno E."/>
            <person name="Staats M."/>
            <person name="Valdes J.H."/>
            <person name="Van Kan J.A.L."/>
        </authorList>
    </citation>
    <scope>NUCLEOTIDE SEQUENCE [LARGE SCALE GENOMIC DNA]</scope>
    <source>
        <strain evidence="1 2">MUCL435</strain>
    </source>
</reference>
<organism evidence="1 2">
    <name type="scientific">Botrytis galanthina</name>
    <dbReference type="NCBI Taxonomy" id="278940"/>
    <lineage>
        <taxon>Eukaryota</taxon>
        <taxon>Fungi</taxon>
        <taxon>Dikarya</taxon>
        <taxon>Ascomycota</taxon>
        <taxon>Pezizomycotina</taxon>
        <taxon>Leotiomycetes</taxon>
        <taxon>Helotiales</taxon>
        <taxon>Sclerotiniaceae</taxon>
        <taxon>Botrytis</taxon>
    </lineage>
</organism>
<evidence type="ECO:0000313" key="2">
    <source>
        <dbReference type="Proteomes" id="UP000308671"/>
    </source>
</evidence>
<dbReference type="AlphaFoldDB" id="A0A4S8REL4"/>
<keyword evidence="2" id="KW-1185">Reference proteome</keyword>
<name>A0A4S8REL4_9HELO</name>
<evidence type="ECO:0000313" key="1">
    <source>
        <dbReference type="EMBL" id="THV51924.1"/>
    </source>
</evidence>
<dbReference type="Proteomes" id="UP000308671">
    <property type="component" value="Unassembled WGS sequence"/>
</dbReference>
<proteinExistence type="predicted"/>
<accession>A0A4S8REL4</accession>
<comment type="caution">
    <text evidence="1">The sequence shown here is derived from an EMBL/GenBank/DDBJ whole genome shotgun (WGS) entry which is preliminary data.</text>
</comment>
<dbReference type="EMBL" id="PQXL01000094">
    <property type="protein sequence ID" value="THV51924.1"/>
    <property type="molecule type" value="Genomic_DNA"/>
</dbReference>